<name>A0A452ZUZ2_AEGTS</name>
<protein>
    <submittedName>
        <fullName evidence="1">Uncharacterized protein</fullName>
    </submittedName>
</protein>
<dbReference type="EnsemblPlants" id="AET1Gv20927800.12">
    <property type="protein sequence ID" value="AET1Gv20927800.12"/>
    <property type="gene ID" value="AET1Gv20927800"/>
</dbReference>
<keyword evidence="2" id="KW-1185">Reference proteome</keyword>
<evidence type="ECO:0000313" key="1">
    <source>
        <dbReference type="EnsemblPlants" id="AET1Gv20927800.12"/>
    </source>
</evidence>
<sequence length="153" mass="17610">MLDASGITSEVFHLSTMIVIKLTTAYGPMTYLQKDGSFAELLVHKLCLGVMWLVTSEFNQIYRARCKNRRDTNILRVTHLCGTLDPCELKDIHLQNRKFTWCNERRDPTLCKPDSYFRNTYWDLHIENHVLAAPSSSLSGHRPLFLASDHGLK</sequence>
<dbReference type="AlphaFoldDB" id="A0A452ZUZ2"/>
<evidence type="ECO:0000313" key="2">
    <source>
        <dbReference type="Proteomes" id="UP000015105"/>
    </source>
</evidence>
<dbReference type="Gramene" id="AET1Gv20927800.12">
    <property type="protein sequence ID" value="AET1Gv20927800.12"/>
    <property type="gene ID" value="AET1Gv20927800"/>
</dbReference>
<reference evidence="1" key="4">
    <citation type="submission" date="2019-03" db="UniProtKB">
        <authorList>
            <consortium name="EnsemblPlants"/>
        </authorList>
    </citation>
    <scope>IDENTIFICATION</scope>
</reference>
<reference evidence="1" key="3">
    <citation type="journal article" date="2017" name="Nature">
        <title>Genome sequence of the progenitor of the wheat D genome Aegilops tauschii.</title>
        <authorList>
            <person name="Luo M.C."/>
            <person name="Gu Y.Q."/>
            <person name="Puiu D."/>
            <person name="Wang H."/>
            <person name="Twardziok S.O."/>
            <person name="Deal K.R."/>
            <person name="Huo N."/>
            <person name="Zhu T."/>
            <person name="Wang L."/>
            <person name="Wang Y."/>
            <person name="McGuire P.E."/>
            <person name="Liu S."/>
            <person name="Long H."/>
            <person name="Ramasamy R.K."/>
            <person name="Rodriguez J.C."/>
            <person name="Van S.L."/>
            <person name="Yuan L."/>
            <person name="Wang Z."/>
            <person name="Xia Z."/>
            <person name="Xiao L."/>
            <person name="Anderson O.D."/>
            <person name="Ouyang S."/>
            <person name="Liang Y."/>
            <person name="Zimin A.V."/>
            <person name="Pertea G."/>
            <person name="Qi P."/>
            <person name="Bennetzen J.L."/>
            <person name="Dai X."/>
            <person name="Dawson M.W."/>
            <person name="Muller H.G."/>
            <person name="Kugler K."/>
            <person name="Rivarola-Duarte L."/>
            <person name="Spannagl M."/>
            <person name="Mayer K.F.X."/>
            <person name="Lu F.H."/>
            <person name="Bevan M.W."/>
            <person name="Leroy P."/>
            <person name="Li P."/>
            <person name="You F.M."/>
            <person name="Sun Q."/>
            <person name="Liu Z."/>
            <person name="Lyons E."/>
            <person name="Wicker T."/>
            <person name="Salzberg S.L."/>
            <person name="Devos K.M."/>
            <person name="Dvorak J."/>
        </authorList>
    </citation>
    <scope>NUCLEOTIDE SEQUENCE [LARGE SCALE GENOMIC DNA]</scope>
    <source>
        <strain evidence="1">cv. AL8/78</strain>
    </source>
</reference>
<dbReference type="Proteomes" id="UP000015105">
    <property type="component" value="Chromosome 1D"/>
</dbReference>
<reference evidence="1" key="5">
    <citation type="journal article" date="2021" name="G3 (Bethesda)">
        <title>Aegilops tauschii genome assembly Aet v5.0 features greater sequence contiguity and improved annotation.</title>
        <authorList>
            <person name="Wang L."/>
            <person name="Zhu T."/>
            <person name="Rodriguez J.C."/>
            <person name="Deal K.R."/>
            <person name="Dubcovsky J."/>
            <person name="McGuire P.E."/>
            <person name="Lux T."/>
            <person name="Spannagl M."/>
            <person name="Mayer K.F.X."/>
            <person name="Baldrich P."/>
            <person name="Meyers B.C."/>
            <person name="Huo N."/>
            <person name="Gu Y.Q."/>
            <person name="Zhou H."/>
            <person name="Devos K.M."/>
            <person name="Bennetzen J.L."/>
            <person name="Unver T."/>
            <person name="Budak H."/>
            <person name="Gulick P.J."/>
            <person name="Galiba G."/>
            <person name="Kalapos B."/>
            <person name="Nelson D.R."/>
            <person name="Li P."/>
            <person name="You F.M."/>
            <person name="Luo M.C."/>
            <person name="Dvorak J."/>
        </authorList>
    </citation>
    <scope>NUCLEOTIDE SEQUENCE [LARGE SCALE GENOMIC DNA]</scope>
    <source>
        <strain evidence="1">cv. AL8/78</strain>
    </source>
</reference>
<reference evidence="2" key="1">
    <citation type="journal article" date="2014" name="Science">
        <title>Ancient hybridizations among the ancestral genomes of bread wheat.</title>
        <authorList>
            <consortium name="International Wheat Genome Sequencing Consortium,"/>
            <person name="Marcussen T."/>
            <person name="Sandve S.R."/>
            <person name="Heier L."/>
            <person name="Spannagl M."/>
            <person name="Pfeifer M."/>
            <person name="Jakobsen K.S."/>
            <person name="Wulff B.B."/>
            <person name="Steuernagel B."/>
            <person name="Mayer K.F."/>
            <person name="Olsen O.A."/>
        </authorList>
    </citation>
    <scope>NUCLEOTIDE SEQUENCE [LARGE SCALE GENOMIC DNA]</scope>
    <source>
        <strain evidence="2">cv. AL8/78</strain>
    </source>
</reference>
<reference evidence="2" key="2">
    <citation type="journal article" date="2017" name="Nat. Plants">
        <title>The Aegilops tauschii genome reveals multiple impacts of transposons.</title>
        <authorList>
            <person name="Zhao G."/>
            <person name="Zou C."/>
            <person name="Li K."/>
            <person name="Wang K."/>
            <person name="Li T."/>
            <person name="Gao L."/>
            <person name="Zhang X."/>
            <person name="Wang H."/>
            <person name="Yang Z."/>
            <person name="Liu X."/>
            <person name="Jiang W."/>
            <person name="Mao L."/>
            <person name="Kong X."/>
            <person name="Jiao Y."/>
            <person name="Jia J."/>
        </authorList>
    </citation>
    <scope>NUCLEOTIDE SEQUENCE [LARGE SCALE GENOMIC DNA]</scope>
    <source>
        <strain evidence="2">cv. AL8/78</strain>
    </source>
</reference>
<accession>A0A452ZUZ2</accession>
<organism evidence="1 2">
    <name type="scientific">Aegilops tauschii subsp. strangulata</name>
    <name type="common">Goatgrass</name>
    <dbReference type="NCBI Taxonomy" id="200361"/>
    <lineage>
        <taxon>Eukaryota</taxon>
        <taxon>Viridiplantae</taxon>
        <taxon>Streptophyta</taxon>
        <taxon>Embryophyta</taxon>
        <taxon>Tracheophyta</taxon>
        <taxon>Spermatophyta</taxon>
        <taxon>Magnoliopsida</taxon>
        <taxon>Liliopsida</taxon>
        <taxon>Poales</taxon>
        <taxon>Poaceae</taxon>
        <taxon>BOP clade</taxon>
        <taxon>Pooideae</taxon>
        <taxon>Triticodae</taxon>
        <taxon>Triticeae</taxon>
        <taxon>Triticinae</taxon>
        <taxon>Aegilops</taxon>
    </lineage>
</organism>
<proteinExistence type="predicted"/>